<evidence type="ECO:0000256" key="1">
    <source>
        <dbReference type="SAM" id="Coils"/>
    </source>
</evidence>
<accession>A0A9D2AHJ1</accession>
<comment type="caution">
    <text evidence="3">The sequence shown here is derived from an EMBL/GenBank/DDBJ whole genome shotgun (WGS) entry which is preliminary data.</text>
</comment>
<dbReference type="AlphaFoldDB" id="A0A9D2AHJ1"/>
<dbReference type="Proteomes" id="UP000823964">
    <property type="component" value="Unassembled WGS sequence"/>
</dbReference>
<evidence type="ECO:0008006" key="5">
    <source>
        <dbReference type="Google" id="ProtNLM"/>
    </source>
</evidence>
<feature type="coiled-coil region" evidence="1">
    <location>
        <begin position="49"/>
        <end position="76"/>
    </location>
</feature>
<organism evidence="3 4">
    <name type="scientific">Candidatus Akkermansia intestinigallinarum</name>
    <dbReference type="NCBI Taxonomy" id="2838431"/>
    <lineage>
        <taxon>Bacteria</taxon>
        <taxon>Pseudomonadati</taxon>
        <taxon>Verrucomicrobiota</taxon>
        <taxon>Verrucomicrobiia</taxon>
        <taxon>Verrucomicrobiales</taxon>
        <taxon>Akkermansiaceae</taxon>
        <taxon>Akkermansia</taxon>
    </lineage>
</organism>
<name>A0A9D2AHJ1_9BACT</name>
<reference evidence="3" key="1">
    <citation type="journal article" date="2021" name="PeerJ">
        <title>Extensive microbial diversity within the chicken gut microbiome revealed by metagenomics and culture.</title>
        <authorList>
            <person name="Gilroy R."/>
            <person name="Ravi A."/>
            <person name="Getino M."/>
            <person name="Pursley I."/>
            <person name="Horton D.L."/>
            <person name="Alikhan N.F."/>
            <person name="Baker D."/>
            <person name="Gharbi K."/>
            <person name="Hall N."/>
            <person name="Watson M."/>
            <person name="Adriaenssens E.M."/>
            <person name="Foster-Nyarko E."/>
            <person name="Jarju S."/>
            <person name="Secka A."/>
            <person name="Antonio M."/>
            <person name="Oren A."/>
            <person name="Chaudhuri R.R."/>
            <person name="La Ragione R."/>
            <person name="Hildebrand F."/>
            <person name="Pallen M.J."/>
        </authorList>
    </citation>
    <scope>NUCLEOTIDE SEQUENCE</scope>
    <source>
        <strain evidence="3">14975</strain>
    </source>
</reference>
<sequence length="96" mass="10612">MTNNLINGTLCLATLVPFCGMATAEFGLAQFLEAVQSGASVAAIMGIFLWREVKKNEKLEARLDDANRKMAQQCENCALAKRARELMIESTDDRDE</sequence>
<keyword evidence="1" id="KW-0175">Coiled coil</keyword>
<keyword evidence="2" id="KW-1133">Transmembrane helix</keyword>
<gene>
    <name evidence="3" type="ORF">H9862_02525</name>
</gene>
<reference evidence="3" key="2">
    <citation type="submission" date="2021-04" db="EMBL/GenBank/DDBJ databases">
        <authorList>
            <person name="Gilroy R."/>
        </authorList>
    </citation>
    <scope>NUCLEOTIDE SEQUENCE</scope>
    <source>
        <strain evidence="3">14975</strain>
    </source>
</reference>
<evidence type="ECO:0000256" key="2">
    <source>
        <dbReference type="SAM" id="Phobius"/>
    </source>
</evidence>
<feature type="transmembrane region" description="Helical" evidence="2">
    <location>
        <begin position="34"/>
        <end position="50"/>
    </location>
</feature>
<evidence type="ECO:0000313" key="3">
    <source>
        <dbReference type="EMBL" id="HIX19461.1"/>
    </source>
</evidence>
<keyword evidence="2" id="KW-0812">Transmembrane</keyword>
<dbReference type="EMBL" id="DXFQ01000040">
    <property type="protein sequence ID" value="HIX19461.1"/>
    <property type="molecule type" value="Genomic_DNA"/>
</dbReference>
<evidence type="ECO:0000313" key="4">
    <source>
        <dbReference type="Proteomes" id="UP000823964"/>
    </source>
</evidence>
<keyword evidence="2" id="KW-0472">Membrane</keyword>
<proteinExistence type="predicted"/>
<protein>
    <recommendedName>
        <fullName evidence="5">Holin</fullName>
    </recommendedName>
</protein>